<evidence type="ECO:0000313" key="2">
    <source>
        <dbReference type="EMBL" id="MPC68044.1"/>
    </source>
</evidence>
<name>A0A5B7HHG4_PORTR</name>
<protein>
    <submittedName>
        <fullName evidence="2">Uncharacterized protein</fullName>
    </submittedName>
</protein>
<organism evidence="2 3">
    <name type="scientific">Portunus trituberculatus</name>
    <name type="common">Swimming crab</name>
    <name type="synonym">Neptunus trituberculatus</name>
    <dbReference type="NCBI Taxonomy" id="210409"/>
    <lineage>
        <taxon>Eukaryota</taxon>
        <taxon>Metazoa</taxon>
        <taxon>Ecdysozoa</taxon>
        <taxon>Arthropoda</taxon>
        <taxon>Crustacea</taxon>
        <taxon>Multicrustacea</taxon>
        <taxon>Malacostraca</taxon>
        <taxon>Eumalacostraca</taxon>
        <taxon>Eucarida</taxon>
        <taxon>Decapoda</taxon>
        <taxon>Pleocyemata</taxon>
        <taxon>Brachyura</taxon>
        <taxon>Eubrachyura</taxon>
        <taxon>Portunoidea</taxon>
        <taxon>Portunidae</taxon>
        <taxon>Portuninae</taxon>
        <taxon>Portunus</taxon>
    </lineage>
</organism>
<accession>A0A5B7HHG4</accession>
<comment type="caution">
    <text evidence="2">The sequence shown here is derived from an EMBL/GenBank/DDBJ whole genome shotgun (WGS) entry which is preliminary data.</text>
</comment>
<feature type="region of interest" description="Disordered" evidence="1">
    <location>
        <begin position="1"/>
        <end position="75"/>
    </location>
</feature>
<dbReference type="Proteomes" id="UP000324222">
    <property type="component" value="Unassembled WGS sequence"/>
</dbReference>
<evidence type="ECO:0000313" key="3">
    <source>
        <dbReference type="Proteomes" id="UP000324222"/>
    </source>
</evidence>
<evidence type="ECO:0000256" key="1">
    <source>
        <dbReference type="SAM" id="MobiDB-lite"/>
    </source>
</evidence>
<feature type="compositionally biased region" description="Basic and acidic residues" evidence="1">
    <location>
        <begin position="60"/>
        <end position="75"/>
    </location>
</feature>
<sequence length="114" mass="12494">MALKGLIKSSRGKATVRGKGLLGKGDLSLAENGNRGGQQVRRVTNTQQQKEQEEEEEEDIAPRARSIRDRGEKINDRKKWAKSKIVGRGGRIEGGGGRGATVFKNDYDCSRLAL</sequence>
<dbReference type="EMBL" id="VSRR010027175">
    <property type="protein sequence ID" value="MPC68044.1"/>
    <property type="molecule type" value="Genomic_DNA"/>
</dbReference>
<reference evidence="2 3" key="1">
    <citation type="submission" date="2019-05" db="EMBL/GenBank/DDBJ databases">
        <title>Another draft genome of Portunus trituberculatus and its Hox gene families provides insights of decapod evolution.</title>
        <authorList>
            <person name="Jeong J.-H."/>
            <person name="Song I."/>
            <person name="Kim S."/>
            <person name="Choi T."/>
            <person name="Kim D."/>
            <person name="Ryu S."/>
            <person name="Kim W."/>
        </authorList>
    </citation>
    <scope>NUCLEOTIDE SEQUENCE [LARGE SCALE GENOMIC DNA]</scope>
    <source>
        <tissue evidence="2">Muscle</tissue>
    </source>
</reference>
<dbReference type="AlphaFoldDB" id="A0A5B7HHG4"/>
<keyword evidence="3" id="KW-1185">Reference proteome</keyword>
<gene>
    <name evidence="2" type="ORF">E2C01_062234</name>
</gene>
<proteinExistence type="predicted"/>
<feature type="compositionally biased region" description="Low complexity" evidence="1">
    <location>
        <begin position="38"/>
        <end position="49"/>
    </location>
</feature>